<dbReference type="CDD" id="cd12087">
    <property type="entry name" value="TM_EGFR-like"/>
    <property type="match status" value="1"/>
</dbReference>
<name>A0A0H2SIG4_9AGAM</name>
<keyword evidence="5" id="KW-1185">Reference proteome</keyword>
<keyword evidence="3" id="KW-0732">Signal</keyword>
<dbReference type="OrthoDB" id="2527908at2759"/>
<keyword evidence="2" id="KW-0812">Transmembrane</keyword>
<dbReference type="AlphaFoldDB" id="A0A0H2SIG4"/>
<evidence type="ECO:0000256" key="1">
    <source>
        <dbReference type="SAM" id="MobiDB-lite"/>
    </source>
</evidence>
<feature type="transmembrane region" description="Helical" evidence="2">
    <location>
        <begin position="257"/>
        <end position="278"/>
    </location>
</feature>
<feature type="compositionally biased region" description="Basic and acidic residues" evidence="1">
    <location>
        <begin position="351"/>
        <end position="360"/>
    </location>
</feature>
<dbReference type="InParanoid" id="A0A0H2SIG4"/>
<accession>A0A0H2SIG4</accession>
<gene>
    <name evidence="4" type="ORF">SCHPADRAFT_994839</name>
</gene>
<dbReference type="EMBL" id="KQ085911">
    <property type="protein sequence ID" value="KLO16881.1"/>
    <property type="molecule type" value="Genomic_DNA"/>
</dbReference>
<protein>
    <recommendedName>
        <fullName evidence="6">Mid2 domain-containing protein</fullName>
    </recommendedName>
</protein>
<evidence type="ECO:0000313" key="4">
    <source>
        <dbReference type="EMBL" id="KLO16881.1"/>
    </source>
</evidence>
<evidence type="ECO:0000313" key="5">
    <source>
        <dbReference type="Proteomes" id="UP000053477"/>
    </source>
</evidence>
<organism evidence="4 5">
    <name type="scientific">Schizopora paradoxa</name>
    <dbReference type="NCBI Taxonomy" id="27342"/>
    <lineage>
        <taxon>Eukaryota</taxon>
        <taxon>Fungi</taxon>
        <taxon>Dikarya</taxon>
        <taxon>Basidiomycota</taxon>
        <taxon>Agaricomycotina</taxon>
        <taxon>Agaricomycetes</taxon>
        <taxon>Hymenochaetales</taxon>
        <taxon>Schizoporaceae</taxon>
        <taxon>Schizopora</taxon>
    </lineage>
</organism>
<feature type="compositionally biased region" description="Low complexity" evidence="1">
    <location>
        <begin position="369"/>
        <end position="393"/>
    </location>
</feature>
<evidence type="ECO:0000256" key="3">
    <source>
        <dbReference type="SAM" id="SignalP"/>
    </source>
</evidence>
<evidence type="ECO:0008006" key="6">
    <source>
        <dbReference type="Google" id="ProtNLM"/>
    </source>
</evidence>
<reference evidence="4 5" key="1">
    <citation type="submission" date="2015-04" db="EMBL/GenBank/DDBJ databases">
        <title>Complete genome sequence of Schizopora paradoxa KUC8140, a cosmopolitan wood degrader in East Asia.</title>
        <authorList>
            <consortium name="DOE Joint Genome Institute"/>
            <person name="Min B."/>
            <person name="Park H."/>
            <person name="Jang Y."/>
            <person name="Kim J.-J."/>
            <person name="Kim K.H."/>
            <person name="Pangilinan J."/>
            <person name="Lipzen A."/>
            <person name="Riley R."/>
            <person name="Grigoriev I.V."/>
            <person name="Spatafora J.W."/>
            <person name="Choi I.-G."/>
        </authorList>
    </citation>
    <scope>NUCLEOTIDE SEQUENCE [LARGE SCALE GENOMIC DNA]</scope>
    <source>
        <strain evidence="4 5">KUC8140</strain>
    </source>
</reference>
<feature type="region of interest" description="Disordered" evidence="1">
    <location>
        <begin position="334"/>
        <end position="393"/>
    </location>
</feature>
<keyword evidence="2" id="KW-1133">Transmembrane helix</keyword>
<evidence type="ECO:0000256" key="2">
    <source>
        <dbReference type="SAM" id="Phobius"/>
    </source>
</evidence>
<dbReference type="Proteomes" id="UP000053477">
    <property type="component" value="Unassembled WGS sequence"/>
</dbReference>
<keyword evidence="2" id="KW-0472">Membrane</keyword>
<feature type="signal peptide" evidence="3">
    <location>
        <begin position="1"/>
        <end position="20"/>
    </location>
</feature>
<proteinExistence type="predicted"/>
<feature type="chain" id="PRO_5005202362" description="Mid2 domain-containing protein" evidence="3">
    <location>
        <begin position="21"/>
        <end position="393"/>
    </location>
</feature>
<sequence>MWRTLLLAAVLLAILQTCLGQSQSAFQWKFNTNSVSTSLVGCSNYPILVQSRNTSNASALGTPPYYMIAFNPGGVATTSFIGSDPNNLTWTVNQSGGSSLVLSVIDSQGLFGGQPPALYTVQDNSPSSCVPKLASGAPNITIAPNFTSPISTCSPMGMLISGGKAPYNLTLAALNSPVLTNVTMGPTDDVFTYINRADPGSQILAAVVDANGFWSSSTQLFTTTGSKDTSCTGLVSSSGNSTSVNLHPSTSKGHSNVAVAVIVPLICVALAAGGFFFWRRRKSQLSSRKPGAAILPEAWMGPSSVPGAEHMALKDNPTSGSKLAALARYRSENPYQPLETGDPSESATVIQHRDAGDVHEIPPPYFDRNVAGPSGASGSNGANVASGSRPLLS</sequence>